<evidence type="ECO:0000313" key="1">
    <source>
        <dbReference type="EMBL" id="GJT07030.1"/>
    </source>
</evidence>
<gene>
    <name evidence="1" type="ORF">Tco_0841492</name>
</gene>
<comment type="caution">
    <text evidence="1">The sequence shown here is derived from an EMBL/GenBank/DDBJ whole genome shotgun (WGS) entry which is preliminary data.</text>
</comment>
<protein>
    <submittedName>
        <fullName evidence="1">Uncharacterized protein</fullName>
    </submittedName>
</protein>
<organism evidence="1 2">
    <name type="scientific">Tanacetum coccineum</name>
    <dbReference type="NCBI Taxonomy" id="301880"/>
    <lineage>
        <taxon>Eukaryota</taxon>
        <taxon>Viridiplantae</taxon>
        <taxon>Streptophyta</taxon>
        <taxon>Embryophyta</taxon>
        <taxon>Tracheophyta</taxon>
        <taxon>Spermatophyta</taxon>
        <taxon>Magnoliopsida</taxon>
        <taxon>eudicotyledons</taxon>
        <taxon>Gunneridae</taxon>
        <taxon>Pentapetalae</taxon>
        <taxon>asterids</taxon>
        <taxon>campanulids</taxon>
        <taxon>Asterales</taxon>
        <taxon>Asteraceae</taxon>
        <taxon>Asteroideae</taxon>
        <taxon>Anthemideae</taxon>
        <taxon>Anthemidinae</taxon>
        <taxon>Tanacetum</taxon>
    </lineage>
</organism>
<dbReference type="Proteomes" id="UP001151760">
    <property type="component" value="Unassembled WGS sequence"/>
</dbReference>
<accession>A0ABQ5AWJ6</accession>
<keyword evidence="2" id="KW-1185">Reference proteome</keyword>
<reference evidence="1" key="2">
    <citation type="submission" date="2022-01" db="EMBL/GenBank/DDBJ databases">
        <authorList>
            <person name="Yamashiro T."/>
            <person name="Shiraishi A."/>
            <person name="Satake H."/>
            <person name="Nakayama K."/>
        </authorList>
    </citation>
    <scope>NUCLEOTIDE SEQUENCE</scope>
</reference>
<name>A0ABQ5AWJ6_9ASTR</name>
<evidence type="ECO:0000313" key="2">
    <source>
        <dbReference type="Proteomes" id="UP001151760"/>
    </source>
</evidence>
<sequence>MKISSQPAESSKGFSLSTIVTASQVVVTSLLFTSEGVSKAYSHKVQSINGSNNWVKSHCPTTLLPPIYRVPIRKPKKENPRSLCDIDDMMKDGKLSKKGRIVTCQSYGHLGHDKLSCKGQGKPSKNRVGTSGGVFGNQGQASESQANMVGSQAVGIQPGNIVSEANGIRTLMCCRVGSII</sequence>
<dbReference type="EMBL" id="BQNB010012717">
    <property type="protein sequence ID" value="GJT07030.1"/>
    <property type="molecule type" value="Genomic_DNA"/>
</dbReference>
<proteinExistence type="predicted"/>
<reference evidence="1" key="1">
    <citation type="journal article" date="2022" name="Int. J. Mol. Sci.">
        <title>Draft Genome of Tanacetum Coccineum: Genomic Comparison of Closely Related Tanacetum-Family Plants.</title>
        <authorList>
            <person name="Yamashiro T."/>
            <person name="Shiraishi A."/>
            <person name="Nakayama K."/>
            <person name="Satake H."/>
        </authorList>
    </citation>
    <scope>NUCLEOTIDE SEQUENCE</scope>
</reference>